<evidence type="ECO:0000313" key="5">
    <source>
        <dbReference type="Proteomes" id="UP001591681"/>
    </source>
</evidence>
<dbReference type="InterPro" id="IPR039353">
    <property type="entry name" value="TF_Adf1"/>
</dbReference>
<reference evidence="4 5" key="1">
    <citation type="submission" date="2024-09" db="EMBL/GenBank/DDBJ databases">
        <title>A chromosome-level genome assembly of Gray's grenadier anchovy, Coilia grayii.</title>
        <authorList>
            <person name="Fu Z."/>
        </authorList>
    </citation>
    <scope>NUCLEOTIDE SEQUENCE [LARGE SCALE GENOMIC DNA]</scope>
    <source>
        <strain evidence="4">G4</strain>
        <tissue evidence="4">Muscle</tissue>
    </source>
</reference>
<dbReference type="Proteomes" id="UP001591681">
    <property type="component" value="Unassembled WGS sequence"/>
</dbReference>
<evidence type="ECO:0000256" key="2">
    <source>
        <dbReference type="SAM" id="MobiDB-lite"/>
    </source>
</evidence>
<gene>
    <name evidence="4" type="ORF">ACEWY4_012531</name>
</gene>
<dbReference type="Pfam" id="PF10545">
    <property type="entry name" value="MADF_DNA_bdg"/>
    <property type="match status" value="1"/>
</dbReference>
<protein>
    <recommendedName>
        <fullName evidence="3">BESS domain-containing protein</fullName>
    </recommendedName>
</protein>
<organism evidence="4 5">
    <name type="scientific">Coilia grayii</name>
    <name type="common">Gray's grenadier anchovy</name>
    <dbReference type="NCBI Taxonomy" id="363190"/>
    <lineage>
        <taxon>Eukaryota</taxon>
        <taxon>Metazoa</taxon>
        <taxon>Chordata</taxon>
        <taxon>Craniata</taxon>
        <taxon>Vertebrata</taxon>
        <taxon>Euteleostomi</taxon>
        <taxon>Actinopterygii</taxon>
        <taxon>Neopterygii</taxon>
        <taxon>Teleostei</taxon>
        <taxon>Clupei</taxon>
        <taxon>Clupeiformes</taxon>
        <taxon>Clupeoidei</taxon>
        <taxon>Engraulidae</taxon>
        <taxon>Coilinae</taxon>
        <taxon>Coilia</taxon>
    </lineage>
</organism>
<dbReference type="PANTHER" id="PTHR12243">
    <property type="entry name" value="MADF DOMAIN TRANSCRIPTION FACTOR"/>
    <property type="match status" value="1"/>
</dbReference>
<keyword evidence="5" id="KW-1185">Reference proteome</keyword>
<proteinExistence type="predicted"/>
<feature type="compositionally biased region" description="Low complexity" evidence="2">
    <location>
        <begin position="135"/>
        <end position="156"/>
    </location>
</feature>
<dbReference type="Pfam" id="PF02944">
    <property type="entry name" value="BESS"/>
    <property type="match status" value="1"/>
</dbReference>
<accession>A0ABD1K1C4</accession>
<feature type="domain" description="BESS" evidence="3">
    <location>
        <begin position="211"/>
        <end position="250"/>
    </location>
</feature>
<feature type="compositionally biased region" description="Basic residues" evidence="2">
    <location>
        <begin position="81"/>
        <end position="90"/>
    </location>
</feature>
<comment type="caution">
    <text evidence="4">The sequence shown here is derived from an EMBL/GenBank/DDBJ whole genome shotgun (WGS) entry which is preliminary data.</text>
</comment>
<dbReference type="PANTHER" id="PTHR12243:SF67">
    <property type="entry name" value="COREPRESSOR OF PANGOLIN, ISOFORM A-RELATED"/>
    <property type="match status" value="1"/>
</dbReference>
<keyword evidence="1" id="KW-0539">Nucleus</keyword>
<dbReference type="EMBL" id="JBHFQA010000010">
    <property type="protein sequence ID" value="KAL2092733.1"/>
    <property type="molecule type" value="Genomic_DNA"/>
</dbReference>
<name>A0ABD1K1C4_9TELE</name>
<feature type="compositionally biased region" description="Basic residues" evidence="2">
    <location>
        <begin position="167"/>
        <end position="178"/>
    </location>
</feature>
<dbReference type="GO" id="GO:0005634">
    <property type="term" value="C:nucleus"/>
    <property type="evidence" value="ECO:0007669"/>
    <property type="project" value="UniProtKB-SubCell"/>
</dbReference>
<dbReference type="InterPro" id="IPR006578">
    <property type="entry name" value="MADF-dom"/>
</dbReference>
<dbReference type="PROSITE" id="PS51031">
    <property type="entry name" value="BESS"/>
    <property type="match status" value="1"/>
</dbReference>
<evidence type="ECO:0000256" key="1">
    <source>
        <dbReference type="PROSITE-ProRule" id="PRU00371"/>
    </source>
</evidence>
<feature type="compositionally biased region" description="Low complexity" evidence="2">
    <location>
        <begin position="35"/>
        <end position="46"/>
    </location>
</feature>
<evidence type="ECO:0000313" key="4">
    <source>
        <dbReference type="EMBL" id="KAL2092733.1"/>
    </source>
</evidence>
<evidence type="ECO:0000259" key="3">
    <source>
        <dbReference type="PROSITE" id="PS51031"/>
    </source>
</evidence>
<sequence length="262" mass="30710">MYKRLQNMRSPRKRQCSIPKRGAAKTLFSADNQNTETDFTDTSSCSDTVALESSDDISEDNSSAADECKRKWKGLRDTFRKERKKERDRRRSGAEGGVVHQWRYAQLMAFVVPYMEDRKTSSNMEGEDSDEEVIQGQEEMQEQQQGQGSQQQQQQQQEEEEEQQPRERKRQRLDRARRRVAEGEVQGEMQERMLQIMEAISQRPVPAPPLEDADSLFFKSVLEDFRTLPGKTRQDLKFEIHRLIYEAKQRQEWSDVGGYTNM</sequence>
<comment type="subcellular location">
    <subcellularLocation>
        <location evidence="1">Nucleus</location>
    </subcellularLocation>
</comment>
<dbReference type="AlphaFoldDB" id="A0ABD1K1C4"/>
<feature type="region of interest" description="Disordered" evidence="2">
    <location>
        <begin position="1"/>
        <end position="46"/>
    </location>
</feature>
<feature type="region of interest" description="Disordered" evidence="2">
    <location>
        <begin position="118"/>
        <end position="185"/>
    </location>
</feature>
<feature type="region of interest" description="Disordered" evidence="2">
    <location>
        <begin position="75"/>
        <end position="96"/>
    </location>
</feature>
<dbReference type="InterPro" id="IPR004210">
    <property type="entry name" value="BESS_motif"/>
</dbReference>